<keyword evidence="3" id="KW-0067">ATP-binding</keyword>
<dbReference type="SUPFAM" id="SSF52540">
    <property type="entry name" value="P-loop containing nucleoside triphosphate hydrolases"/>
    <property type="match status" value="1"/>
</dbReference>
<evidence type="ECO:0000256" key="1">
    <source>
        <dbReference type="SAM" id="Coils"/>
    </source>
</evidence>
<evidence type="ECO:0000259" key="2">
    <source>
        <dbReference type="PROSITE" id="PS51192"/>
    </source>
</evidence>
<dbReference type="Pfam" id="PF08463">
    <property type="entry name" value="EcoEI_R_C"/>
    <property type="match status" value="1"/>
</dbReference>
<dbReference type="EMBL" id="JBHMQT010000003">
    <property type="protein sequence ID" value="MFC0860953.1"/>
    <property type="molecule type" value="Genomic_DNA"/>
</dbReference>
<dbReference type="Proteomes" id="UP001589870">
    <property type="component" value="Unassembled WGS sequence"/>
</dbReference>
<dbReference type="InterPro" id="IPR027417">
    <property type="entry name" value="P-loop_NTPase"/>
</dbReference>
<evidence type="ECO:0000313" key="3">
    <source>
        <dbReference type="EMBL" id="MFC0860953.1"/>
    </source>
</evidence>
<dbReference type="RefSeq" id="WP_394299208.1">
    <property type="nucleotide sequence ID" value="NZ_JBHMQT010000003.1"/>
</dbReference>
<dbReference type="Pfam" id="PF04851">
    <property type="entry name" value="ResIII"/>
    <property type="match status" value="1"/>
</dbReference>
<reference evidence="3 4" key="1">
    <citation type="submission" date="2024-09" db="EMBL/GenBank/DDBJ databases">
        <authorList>
            <person name="Sun Q."/>
            <person name="Mori K."/>
        </authorList>
    </citation>
    <scope>NUCLEOTIDE SEQUENCE [LARGE SCALE GENOMIC DNA]</scope>
    <source>
        <strain evidence="3 4">TBRC 1851</strain>
    </source>
</reference>
<keyword evidence="3" id="KW-0347">Helicase</keyword>
<name>A0ABV6TXM3_9ACTN</name>
<dbReference type="InterPro" id="IPR050742">
    <property type="entry name" value="Helicase_Restrict-Modif_Enz"/>
</dbReference>
<dbReference type="SMART" id="SM00487">
    <property type="entry name" value="DEXDc"/>
    <property type="match status" value="1"/>
</dbReference>
<dbReference type="Gene3D" id="3.40.50.300">
    <property type="entry name" value="P-loop containing nucleotide triphosphate hydrolases"/>
    <property type="match status" value="2"/>
</dbReference>
<feature type="domain" description="Helicase ATP-binding" evidence="2">
    <location>
        <begin position="401"/>
        <end position="589"/>
    </location>
</feature>
<gene>
    <name evidence="3" type="ORF">ACFHYQ_01455</name>
</gene>
<dbReference type="Gene3D" id="3.90.1570.30">
    <property type="match status" value="1"/>
</dbReference>
<proteinExistence type="predicted"/>
<evidence type="ECO:0000313" key="4">
    <source>
        <dbReference type="Proteomes" id="UP001589870"/>
    </source>
</evidence>
<keyword evidence="3" id="KW-0547">Nucleotide-binding</keyword>
<dbReference type="PANTHER" id="PTHR47396:SF1">
    <property type="entry name" value="ATP-DEPENDENT HELICASE IRC3-RELATED"/>
    <property type="match status" value="1"/>
</dbReference>
<comment type="caution">
    <text evidence="3">The sequence shown here is derived from an EMBL/GenBank/DDBJ whole genome shotgun (WGS) entry which is preliminary data.</text>
</comment>
<feature type="coiled-coil region" evidence="1">
    <location>
        <begin position="126"/>
        <end position="202"/>
    </location>
</feature>
<dbReference type="InterPro" id="IPR014001">
    <property type="entry name" value="Helicase_ATP-bd"/>
</dbReference>
<keyword evidence="1" id="KW-0175">Coiled coil</keyword>
<dbReference type="PANTHER" id="PTHR47396">
    <property type="entry name" value="TYPE I RESTRICTION ENZYME ECOKI R PROTEIN"/>
    <property type="match status" value="1"/>
</dbReference>
<keyword evidence="3" id="KW-0378">Hydrolase</keyword>
<accession>A0ABV6TXM3</accession>
<protein>
    <submittedName>
        <fullName evidence="3">DEAD/DEAH box helicase family protein</fullName>
    </submittedName>
</protein>
<dbReference type="PROSITE" id="PS51192">
    <property type="entry name" value="HELICASE_ATP_BIND_1"/>
    <property type="match status" value="1"/>
</dbReference>
<dbReference type="InterPro" id="IPR006935">
    <property type="entry name" value="Helicase/UvrB_N"/>
</dbReference>
<dbReference type="InterPro" id="IPR013670">
    <property type="entry name" value="EcoEI_R_C_dom"/>
</dbReference>
<dbReference type="InterPro" id="IPR025285">
    <property type="entry name" value="DUF4145"/>
</dbReference>
<organism evidence="3 4">
    <name type="scientific">Sphaerimonospora cavernae</name>
    <dbReference type="NCBI Taxonomy" id="1740611"/>
    <lineage>
        <taxon>Bacteria</taxon>
        <taxon>Bacillati</taxon>
        <taxon>Actinomycetota</taxon>
        <taxon>Actinomycetes</taxon>
        <taxon>Streptosporangiales</taxon>
        <taxon>Streptosporangiaceae</taxon>
        <taxon>Sphaerimonospora</taxon>
    </lineage>
</organism>
<keyword evidence="4" id="KW-1185">Reference proteome</keyword>
<dbReference type="GO" id="GO:0004386">
    <property type="term" value="F:helicase activity"/>
    <property type="evidence" value="ECO:0007669"/>
    <property type="project" value="UniProtKB-KW"/>
</dbReference>
<dbReference type="Pfam" id="PF13643">
    <property type="entry name" value="DUF4145"/>
    <property type="match status" value="1"/>
</dbReference>
<sequence length="1145" mass="127767">MVYGAGAEAIVFTDPNGALVKCRQFIEVLTAVMVRATGIPVAGHDLVDRINALSRADVITPNVANAFHEIRRSGNAAVHAHAAHVPTALRCLERCFQLGLLLHRAITGQRELAAFVPPTPPTSITNADLLAELERLKTDLVEAKLVLDGTRTREQAEAVAKRAAEEELARARAERDAVAAQVQALEAQLGTLKSEFERKTATPVRVRPTTREAIAQRARQGAPLTEAQTRRNIDQMLTEAGWVVQDLASLDLGAGRGVAVREFPIGRKRADYVLYVDHKIVGVIEAKREGTPLTGVEWQSGDYAAAIPGDYRMAVWRRDEPLPFRYESTGIETRFTCTLDPEARSREVFSFHRPETIARWMTEAEEKPEAPTFRARLRAMPDLDTDGLRPAQTDAIKGIERHLKQNRQRAQVQMATGAGKTFTAVTLAYRLFKYGEAKRVLFLVDRNNLGDQAAAEFARYVTASGQTLGEDYNVQRLSGGTVLSSASVVVTTIQRLYRALTGQPLPAGDADDHDVDDFEPPRPMDAVYNKDLPPETFDLIVVDECHRSIFGRWRAVLQYFDAPIVGLTATPTAQSLAFFGEPVSEYTYEQSVADRVNVDFAVFRIKTKIGESGSTIPALDEDGSRTVVPKRDRRTRMQWYEELEEDYTYTAQEIGRSVVAKDQIRTVIETYRDRVLAQMFPNYTESVPKTLIFAQDDSHADDIVQIVRDVFGKGNDFCAKITYKSKLAGDNPKDLLQRLRTSPELRIAVTVDMIATGTDVKPLECVFFMRSVKSAVYFEQMKGRGCRTIDADDFQAVTPDKGVRAKDRFVIVDAVGVTDHPLCQATPLNRDPQNRLSLRQLLSRAAKLSLDEDQTATLASRLDALDRQITDAERDELAHVGQGTSLRDLVRRLAAAVDTQGLTQAADQGGEEAVAERLRDAARPLAENPELRDRIIDIRHQHDQLIDDLSRDETTHAEEVPREQIAHLAVESFRTHLHQHRDSIALMQALQGSGTARISWAEVSELARRVERIPLVGNIVHLWQCYEESGVRVTAPKHEAKPTDLVSILRYELQLDSELRPFRSIVEERYATWLARHEAAEGPFSPIQRWFLDRLCEIVVNSAEIADDVLEYAPFDLRGGEDGFYDAFGARAATILGELTRELTA</sequence>